<proteinExistence type="predicted"/>
<feature type="transmembrane region" description="Helical" evidence="2">
    <location>
        <begin position="109"/>
        <end position="126"/>
    </location>
</feature>
<dbReference type="AlphaFoldDB" id="A0A645AT22"/>
<organism evidence="3">
    <name type="scientific">bioreactor metagenome</name>
    <dbReference type="NCBI Taxonomy" id="1076179"/>
    <lineage>
        <taxon>unclassified sequences</taxon>
        <taxon>metagenomes</taxon>
        <taxon>ecological metagenomes</taxon>
    </lineage>
</organism>
<feature type="compositionally biased region" description="Low complexity" evidence="1">
    <location>
        <begin position="32"/>
        <end position="50"/>
    </location>
</feature>
<evidence type="ECO:0000256" key="1">
    <source>
        <dbReference type="SAM" id="MobiDB-lite"/>
    </source>
</evidence>
<feature type="region of interest" description="Disordered" evidence="1">
    <location>
        <begin position="26"/>
        <end position="50"/>
    </location>
</feature>
<comment type="caution">
    <text evidence="3">The sequence shown here is derived from an EMBL/GenBank/DDBJ whole genome shotgun (WGS) entry which is preliminary data.</text>
</comment>
<name>A0A645AT22_9ZZZZ</name>
<keyword evidence="2" id="KW-0472">Membrane</keyword>
<dbReference type="EMBL" id="VSSQ01015651">
    <property type="protein sequence ID" value="MPM56227.1"/>
    <property type="molecule type" value="Genomic_DNA"/>
</dbReference>
<keyword evidence="2" id="KW-0812">Transmembrane</keyword>
<protein>
    <submittedName>
        <fullName evidence="3">Uncharacterized protein</fullName>
    </submittedName>
</protein>
<sequence>MNICRNCGKREGKSKLYIMAYTPKPAAKPAEQSNQPAAQSGQQPAPAGQEAQAKPAEPMLIYGAVRPYICSNCLSGYAWGRIGGAVFQWLLASAGVVLLAWLLSQLLDIAWIGGSFVILGLFWKMIKTIAATPGTTKTMGIAAVAWGKYAKDKEIPESDIVWRGPDCPTPYGAIPFVKTDMFNPDDLIPMEESFLVKNAKQFSADADAARALDALEQAKAASSDAAQLNA</sequence>
<accession>A0A645AT22</accession>
<gene>
    <name evidence="3" type="ORF">SDC9_103029</name>
</gene>
<feature type="transmembrane region" description="Helical" evidence="2">
    <location>
        <begin position="85"/>
        <end position="103"/>
    </location>
</feature>
<evidence type="ECO:0000313" key="3">
    <source>
        <dbReference type="EMBL" id="MPM56227.1"/>
    </source>
</evidence>
<keyword evidence="2" id="KW-1133">Transmembrane helix</keyword>
<evidence type="ECO:0000256" key="2">
    <source>
        <dbReference type="SAM" id="Phobius"/>
    </source>
</evidence>
<reference evidence="3" key="1">
    <citation type="submission" date="2019-08" db="EMBL/GenBank/DDBJ databases">
        <authorList>
            <person name="Kucharzyk K."/>
            <person name="Murdoch R.W."/>
            <person name="Higgins S."/>
            <person name="Loffler F."/>
        </authorList>
    </citation>
    <scope>NUCLEOTIDE SEQUENCE</scope>
</reference>